<accession>A0ACB0JAT3</accession>
<reference evidence="1" key="1">
    <citation type="submission" date="2023-10" db="EMBL/GenBank/DDBJ databases">
        <authorList>
            <person name="Rodriguez Cubillos JULIANA M."/>
            <person name="De Vega J."/>
        </authorList>
    </citation>
    <scope>NUCLEOTIDE SEQUENCE</scope>
</reference>
<name>A0ACB0JAT3_TRIPR</name>
<keyword evidence="2" id="KW-1185">Reference proteome</keyword>
<proteinExistence type="predicted"/>
<evidence type="ECO:0000313" key="1">
    <source>
        <dbReference type="EMBL" id="CAJ2642149.1"/>
    </source>
</evidence>
<evidence type="ECO:0000313" key="2">
    <source>
        <dbReference type="Proteomes" id="UP001177021"/>
    </source>
</evidence>
<comment type="caution">
    <text evidence="1">The sequence shown here is derived from an EMBL/GenBank/DDBJ whole genome shotgun (WGS) entry which is preliminary data.</text>
</comment>
<sequence length="498" mass="57463">MTQSILQLKTIVKKLPCLGIPDPTAKLIVETDASDLGFGGILKQILPGMDKEQVVRYYSGAWNPAQLKYSTIKKEILSIVLCITKFQDDLFYKKFLLKTDCKAANSVLQKDVKNLVSKHIFARWQSLLSCFDFEIEHIQGIKNSLPDFLTREFLQGKNEGPRPQNNKLNYYTPPATTPKSTFITKSSYVPIIPLESQYLSQDASLLQIVSKALPSGFFFLPTDLNRFKNRRFYEFILVDTESISLTHNYDKNDPEKIIFSKFKINKVLSPSDWGQPPSEAKNFSRTFIPQNYSYHDYMIAWYNFLDIEPFNHTWFIWFNKDISLRFPIWFIKWFETIGPILEIFPEYAKKSFEEFTRVTTCPAYKSLLCFCATFGITWITSWTFGTEPLWAAASAQELVKRYSIKWWSKFNPELISSKRLAEWCKHHPDLCKSSITAPEDANFLSDRSRLLASLAAISNPQQFMSKLQEAVSTFSDTESITSTSDNINEDDCYGITDL</sequence>
<dbReference type="EMBL" id="CASHSV030000024">
    <property type="protein sequence ID" value="CAJ2642149.1"/>
    <property type="molecule type" value="Genomic_DNA"/>
</dbReference>
<organism evidence="1 2">
    <name type="scientific">Trifolium pratense</name>
    <name type="common">Red clover</name>
    <dbReference type="NCBI Taxonomy" id="57577"/>
    <lineage>
        <taxon>Eukaryota</taxon>
        <taxon>Viridiplantae</taxon>
        <taxon>Streptophyta</taxon>
        <taxon>Embryophyta</taxon>
        <taxon>Tracheophyta</taxon>
        <taxon>Spermatophyta</taxon>
        <taxon>Magnoliopsida</taxon>
        <taxon>eudicotyledons</taxon>
        <taxon>Gunneridae</taxon>
        <taxon>Pentapetalae</taxon>
        <taxon>rosids</taxon>
        <taxon>fabids</taxon>
        <taxon>Fabales</taxon>
        <taxon>Fabaceae</taxon>
        <taxon>Papilionoideae</taxon>
        <taxon>50 kb inversion clade</taxon>
        <taxon>NPAAA clade</taxon>
        <taxon>Hologalegina</taxon>
        <taxon>IRL clade</taxon>
        <taxon>Trifolieae</taxon>
        <taxon>Trifolium</taxon>
    </lineage>
</organism>
<protein>
    <submittedName>
        <fullName evidence="1">Uncharacterized protein</fullName>
    </submittedName>
</protein>
<dbReference type="Proteomes" id="UP001177021">
    <property type="component" value="Unassembled WGS sequence"/>
</dbReference>
<gene>
    <name evidence="1" type="ORF">MILVUS5_LOCUS11663</name>
</gene>